<accession>A0A0D2CNF2</accession>
<dbReference type="InterPro" id="IPR052895">
    <property type="entry name" value="HetReg/Transcr_Mod"/>
</dbReference>
<gene>
    <name evidence="3" type="ORF">PV07_10722</name>
</gene>
<dbReference type="EMBL" id="KN847045">
    <property type="protein sequence ID" value="KIW25049.1"/>
    <property type="molecule type" value="Genomic_DNA"/>
</dbReference>
<evidence type="ECO:0000313" key="3">
    <source>
        <dbReference type="EMBL" id="KIW25049.1"/>
    </source>
</evidence>
<dbReference type="AlphaFoldDB" id="A0A0D2CNF2"/>
<reference evidence="3 4" key="1">
    <citation type="submission" date="2015-01" db="EMBL/GenBank/DDBJ databases">
        <title>The Genome Sequence of Cladophialophora immunda CBS83496.</title>
        <authorList>
            <consortium name="The Broad Institute Genomics Platform"/>
            <person name="Cuomo C."/>
            <person name="de Hoog S."/>
            <person name="Gorbushina A."/>
            <person name="Stielow B."/>
            <person name="Teixiera M."/>
            <person name="Abouelleil A."/>
            <person name="Chapman S.B."/>
            <person name="Priest M."/>
            <person name="Young S.K."/>
            <person name="Wortman J."/>
            <person name="Nusbaum C."/>
            <person name="Birren B."/>
        </authorList>
    </citation>
    <scope>NUCLEOTIDE SEQUENCE [LARGE SCALE GENOMIC DNA]</scope>
    <source>
        <strain evidence="3 4">CBS 83496</strain>
    </source>
</reference>
<feature type="domain" description="Heterokaryon incompatibility" evidence="2">
    <location>
        <begin position="159"/>
        <end position="298"/>
    </location>
</feature>
<keyword evidence="1" id="KW-0472">Membrane</keyword>
<sequence>MIPQSLVAGSSVALVITQCFLLWTHGSRKSIRRGERIALFLAVILSSILLLQNCRVTFLSSLFLLAFVSGGSLLFMHRSNIMNSLGPSKLPTKPGNPTVHNQSRQHSTTLLQTPGAVLPYKPLAEGQIRLLKFADDGGSDSGPLQFELYHAKLSQRPDYVALSYSWGQDAAHGRVSILVSNQRYEVSQNLAEALRKLKENKISTVWVDAICINQRDTIEKSREIVRMFAIYRMAKLVVVWLGSDTGPEEEMRELLRATADLEKPVNKQHQNSNLGSNLEALERLLLQRYWHRVWIIQEVAAAKRAKIFWGSYIFDLRSLEILLRERSRSTGEDEKSPGLAQKVISVRAACREQQKPRLMDILAMTSMSETSVLRDKVYGLLGLASDWADFVQEPNYSQAVSEKELCLEMTSNHINWYSSADIVFLRSVDHRQTELPSWCPDYFHFRPHQFDRNLIPYICGRDVNLGWERRRAFGQESPNMNEVIPDTFHINGGKLTLKGQYIGRISALGTLVGDRPASRFSSRFSTSDITDPDIGKAFRRLLLICHNQSFGLQPSSAFFSLLFSMPDHVFQHRGYLRVKGWLERHKDLLGRFEVKVAPSSDAYTFIPRRGGGLSPASKVLPEWRDFFSLSEDNTISRRGEHPLYSMLESISSILDEHLRLMFIQDQALLGWAHRDAQPDDTVWHLEGCTLQAILRKSVELSEEQGEDIYRLVGHAYVDPVLASGRWMAKETRSRLVNLC</sequence>
<evidence type="ECO:0000256" key="1">
    <source>
        <dbReference type="SAM" id="Phobius"/>
    </source>
</evidence>
<dbReference type="Proteomes" id="UP000054466">
    <property type="component" value="Unassembled WGS sequence"/>
</dbReference>
<dbReference type="GeneID" id="27349916"/>
<organism evidence="3 4">
    <name type="scientific">Cladophialophora immunda</name>
    <dbReference type="NCBI Taxonomy" id="569365"/>
    <lineage>
        <taxon>Eukaryota</taxon>
        <taxon>Fungi</taxon>
        <taxon>Dikarya</taxon>
        <taxon>Ascomycota</taxon>
        <taxon>Pezizomycotina</taxon>
        <taxon>Eurotiomycetes</taxon>
        <taxon>Chaetothyriomycetidae</taxon>
        <taxon>Chaetothyriales</taxon>
        <taxon>Herpotrichiellaceae</taxon>
        <taxon>Cladophialophora</taxon>
    </lineage>
</organism>
<proteinExistence type="predicted"/>
<dbReference type="VEuPathDB" id="FungiDB:PV07_10722"/>
<evidence type="ECO:0000259" key="2">
    <source>
        <dbReference type="Pfam" id="PF06985"/>
    </source>
</evidence>
<protein>
    <recommendedName>
        <fullName evidence="2">Heterokaryon incompatibility domain-containing protein</fullName>
    </recommendedName>
</protein>
<evidence type="ECO:0000313" key="4">
    <source>
        <dbReference type="Proteomes" id="UP000054466"/>
    </source>
</evidence>
<feature type="transmembrane region" description="Helical" evidence="1">
    <location>
        <begin position="36"/>
        <end position="52"/>
    </location>
</feature>
<dbReference type="PANTHER" id="PTHR24148">
    <property type="entry name" value="ANKYRIN REPEAT DOMAIN-CONTAINING PROTEIN 39 HOMOLOG-RELATED"/>
    <property type="match status" value="1"/>
</dbReference>
<dbReference type="STRING" id="569365.A0A0D2CNF2"/>
<keyword evidence="4" id="KW-1185">Reference proteome</keyword>
<keyword evidence="1" id="KW-0812">Transmembrane</keyword>
<dbReference type="PANTHER" id="PTHR24148:SF73">
    <property type="entry name" value="HET DOMAIN PROTEIN (AFU_ORTHOLOGUE AFUA_8G01020)"/>
    <property type="match status" value="1"/>
</dbReference>
<dbReference type="RefSeq" id="XP_016245265.1">
    <property type="nucleotide sequence ID" value="XM_016398074.1"/>
</dbReference>
<dbReference type="Pfam" id="PF06985">
    <property type="entry name" value="HET"/>
    <property type="match status" value="1"/>
</dbReference>
<name>A0A0D2CNF2_9EURO</name>
<dbReference type="OrthoDB" id="2157530at2759"/>
<keyword evidence="1" id="KW-1133">Transmembrane helix</keyword>
<dbReference type="InterPro" id="IPR010730">
    <property type="entry name" value="HET"/>
</dbReference>
<feature type="transmembrane region" description="Helical" evidence="1">
    <location>
        <begin position="6"/>
        <end position="24"/>
    </location>
</feature>